<feature type="compositionally biased region" description="Low complexity" evidence="1">
    <location>
        <begin position="775"/>
        <end position="786"/>
    </location>
</feature>
<name>A0A8J4AQ62_9CHLO</name>
<dbReference type="EMBL" id="BNCO01000003">
    <property type="protein sequence ID" value="GIL45478.1"/>
    <property type="molecule type" value="Genomic_DNA"/>
</dbReference>
<dbReference type="Proteomes" id="UP000747399">
    <property type="component" value="Unassembled WGS sequence"/>
</dbReference>
<evidence type="ECO:0000313" key="2">
    <source>
        <dbReference type="EMBL" id="GIL45478.1"/>
    </source>
</evidence>
<reference evidence="2" key="1">
    <citation type="journal article" date="2021" name="Proc. Natl. Acad. Sci. U.S.A.">
        <title>Three genomes in the algal genus Volvox reveal the fate of a haploid sex-determining region after a transition to homothallism.</title>
        <authorList>
            <person name="Yamamoto K."/>
            <person name="Hamaji T."/>
            <person name="Kawai-Toyooka H."/>
            <person name="Matsuzaki R."/>
            <person name="Takahashi F."/>
            <person name="Nishimura Y."/>
            <person name="Kawachi M."/>
            <person name="Noguchi H."/>
            <person name="Minakuchi Y."/>
            <person name="Umen J.G."/>
            <person name="Toyoda A."/>
            <person name="Nozaki H."/>
        </authorList>
    </citation>
    <scope>NUCLEOTIDE SEQUENCE</scope>
    <source>
        <strain evidence="2">NIES-3780</strain>
    </source>
</reference>
<feature type="region of interest" description="Disordered" evidence="1">
    <location>
        <begin position="218"/>
        <end position="247"/>
    </location>
</feature>
<feature type="non-terminal residue" evidence="2">
    <location>
        <position position="1"/>
    </location>
</feature>
<dbReference type="AlphaFoldDB" id="A0A8J4AQ62"/>
<organism evidence="2 3">
    <name type="scientific">Volvox africanus</name>
    <dbReference type="NCBI Taxonomy" id="51714"/>
    <lineage>
        <taxon>Eukaryota</taxon>
        <taxon>Viridiplantae</taxon>
        <taxon>Chlorophyta</taxon>
        <taxon>core chlorophytes</taxon>
        <taxon>Chlorophyceae</taxon>
        <taxon>CS clade</taxon>
        <taxon>Chlamydomonadales</taxon>
        <taxon>Volvocaceae</taxon>
        <taxon>Volvox</taxon>
    </lineage>
</organism>
<feature type="region of interest" description="Disordered" evidence="1">
    <location>
        <begin position="702"/>
        <end position="808"/>
    </location>
</feature>
<comment type="caution">
    <text evidence="2">The sequence shown here is derived from an EMBL/GenBank/DDBJ whole genome shotgun (WGS) entry which is preliminary data.</text>
</comment>
<feature type="region of interest" description="Disordered" evidence="1">
    <location>
        <begin position="94"/>
        <end position="148"/>
    </location>
</feature>
<feature type="region of interest" description="Disordered" evidence="1">
    <location>
        <begin position="649"/>
        <end position="677"/>
    </location>
</feature>
<proteinExistence type="predicted"/>
<feature type="compositionally biased region" description="Basic and acidic residues" evidence="1">
    <location>
        <begin position="718"/>
        <end position="732"/>
    </location>
</feature>
<gene>
    <name evidence="2" type="ORF">Vafri_2708</name>
</gene>
<feature type="compositionally biased region" description="Low complexity" evidence="1">
    <location>
        <begin position="287"/>
        <end position="296"/>
    </location>
</feature>
<sequence>ASKQDMFTRQREKLLHCVPTATAWCSADGCGNGSSSTRSGNGVSEAVVRVAAVLVANPRKEAIQLASRALQHMERRLSLVNEIFIRKLGAELQGSDHQQQQQQQQQTPLLSPGGIWSQAVGSARGNTAGGTEGDWTEDAARRRQPSAATALTSGLMGRQLPLDGTWAHAGAAVPEALIARTEPEVGPNLEAAAAPEEFRDREQKGTLEAAAWHSGAAASMEMAAPAQGTPYPSPVHNPASTRDCRNPRLPAAAAGEVSESELGRRMRYNPEAATAGMTPLASPPSSPLLVGGTSPPCAATERPDPEPSSRLAMQTSHAHAIPGPTASDGSAADLIQAPLPDVAVVSRELGIAFLHQELHLTSVSSPLVGSPNSPDYTDAAAVSAAPGPQTVPVTNTARQLSIGGETAEAKDGEFSGAAGSGNASDDHHFKTSSIAMPLDCTTATCYDGRDATSGGVAMTADVLKKDAGQMSTMEALSHPSPRTVPQSSPTCQPAHAVHTLMHRMVGVVATPSLSFGPVALNPQDVHPGNGFVAAGPYSYVSAQMPLALRGGTDLPNFQGSPPPAHLRVSPVPAPIKATAPSVPLQHAALPPPSSVTWPTPLLCVTCVPSQNASSSAWTQHTAPLVPLQPTMTSSPRVHRTAVVAADVAAQGQQSAGAPEPWSSEPMHGAAAQAADRRKPVTVSAFAGPSLDLLLEGDYQAAGSLPSSENEVPTGCRSGDGERVASKRVEEVQTARSSAGMAAGGSVGGASKARAAGTPAAIASSGDLHEDQPRNASQDQAQAAPDSTGGDAKQPVGSPSGDDPAEAQGGVEAWSEVHYEQEAGRRCRMEGRWYPGGAAFLSVRIGDDGVNAPDAGLSSGAVDGAAAEGLLGAGTAAALGAVVSAVVQHGVHGADEEGRVLDADENTPSVVGGCSKLDLDLDLDLDLGLDFSPESDSGIRGHVSPPTPKANDTVDGGTAVVAATAAVGDLLGLILPTNSLKYGDGGGVVADTDGLEGGFAGDRCATGDQLQLVREPGQETPLELLRDSLAGLVLEVTPRENCKGP</sequence>
<accession>A0A8J4AQ62</accession>
<feature type="non-terminal residue" evidence="2">
    <location>
        <position position="1044"/>
    </location>
</feature>
<evidence type="ECO:0000313" key="3">
    <source>
        <dbReference type="Proteomes" id="UP000747399"/>
    </source>
</evidence>
<keyword evidence="3" id="KW-1185">Reference proteome</keyword>
<feature type="region of interest" description="Disordered" evidence="1">
    <location>
        <begin position="275"/>
        <end position="329"/>
    </location>
</feature>
<evidence type="ECO:0000256" key="1">
    <source>
        <dbReference type="SAM" id="MobiDB-lite"/>
    </source>
</evidence>
<protein>
    <submittedName>
        <fullName evidence="2">Uncharacterized protein</fullName>
    </submittedName>
</protein>